<dbReference type="Proteomes" id="UP000258127">
    <property type="component" value="Chromosome"/>
</dbReference>
<feature type="compositionally biased region" description="Polar residues" evidence="1">
    <location>
        <begin position="702"/>
        <end position="720"/>
    </location>
</feature>
<accession>A0AAI8PCS1</accession>
<dbReference type="RefSeq" id="WP_116889347.1">
    <property type="nucleotide sequence ID" value="NZ_CP031641.1"/>
</dbReference>
<dbReference type="EMBL" id="CP031641">
    <property type="protein sequence ID" value="AXO90014.1"/>
    <property type="molecule type" value="Genomic_DNA"/>
</dbReference>
<feature type="region of interest" description="Disordered" evidence="1">
    <location>
        <begin position="681"/>
        <end position="720"/>
    </location>
</feature>
<evidence type="ECO:0000313" key="2">
    <source>
        <dbReference type="EMBL" id="AXO90014.1"/>
    </source>
</evidence>
<proteinExistence type="predicted"/>
<evidence type="ECO:0000256" key="1">
    <source>
        <dbReference type="SAM" id="MobiDB-lite"/>
    </source>
</evidence>
<protein>
    <submittedName>
        <fullName evidence="2">Type III effector</fullName>
    </submittedName>
</protein>
<gene>
    <name evidence="2" type="ORF">DZC75_19160</name>
</gene>
<organism evidence="2 3">
    <name type="scientific">Pseudomonas parafulva</name>
    <dbReference type="NCBI Taxonomy" id="157782"/>
    <lineage>
        <taxon>Bacteria</taxon>
        <taxon>Pseudomonadati</taxon>
        <taxon>Pseudomonadota</taxon>
        <taxon>Gammaproteobacteria</taxon>
        <taxon>Pseudomonadales</taxon>
        <taxon>Pseudomonadaceae</taxon>
        <taxon>Pseudomonas</taxon>
    </lineage>
</organism>
<evidence type="ECO:0000313" key="3">
    <source>
        <dbReference type="Proteomes" id="UP000258127"/>
    </source>
</evidence>
<sequence>MADLSVGQSLAVQRQQQDDAITTAPPIRDVTTSSRALVPFHLGALTRAPSQALQSKRNELHPVIASLTEQSLANTPLAFAHQRMKLEGMALEVVADTSYQNLHRELAEMGGRPHPMLSGHDEARAFSQDFTAFLLKPQEQRDQDGGFTAVWDAHCARVGDTLGAYHTLCEDVIKHNDNPADLPHLTRSHEAFRAYAKGVVQDMSEDMPKRLGTFLTSRIEHAQTTANDPTLRKQTRDDARYELNQLQAVRTELQGFISKKDEDQPKASTPLAQATKANEGLDNALKNVAREDTIKDLKAHSGLLIGAAVFLGAGIPQGVASAGHFGASTSAIDERMANEPFINHTAATSAVLGGSHKLISDGIRPFVQASVDKTIGRTMVKVDPMSVYPTPLKDISVDGRRVANPDFARQDTTRADQRKDFKRLQNANNFGTMSGDFAGYLAFGTAHALRELLNQYTSLNTTGIGARSLASAAGGTFMAGGQAVAKYAQTHGDERIPTYRVTQQTKDWGKVMPETLRDVLGKLNPLDMANLSDLINRIVGAFPGIEMRTGVGDAALAQLKSAAAAIVDATGMTQKPGDLEKMVMVISTLVSSGLTLHPFFANSVAAPLENKALHGEDKLASRASVPVQNILHPDRDSLPHTQPAGVRRTLENAYHVSRGVSQFGPQSVVAGINVVSDAIKDKVSGSKKTATPDPIELAERGQATTQGTPADEGQTSTRPT</sequence>
<name>A0AAI8PCS1_9PSED</name>
<dbReference type="AlphaFoldDB" id="A0AAI8PCS1"/>
<reference evidence="2 3" key="1">
    <citation type="submission" date="2018-08" db="EMBL/GenBank/DDBJ databases">
        <authorList>
            <person name="Lee Y."/>
            <person name="Kakembo D."/>
        </authorList>
    </citation>
    <scope>NUCLEOTIDE SEQUENCE [LARGE SCALE GENOMIC DNA]</scope>
    <source>
        <strain evidence="2 3">JBCS1880</strain>
    </source>
</reference>
<keyword evidence="3" id="KW-1185">Reference proteome</keyword>